<dbReference type="Proteomes" id="UP000008063">
    <property type="component" value="Unassembled WGS sequence"/>
</dbReference>
<dbReference type="Pfam" id="PF00069">
    <property type="entry name" value="Pkinase"/>
    <property type="match status" value="1"/>
</dbReference>
<name>F8QIG2_SERL3</name>
<dbReference type="SUPFAM" id="SSF56112">
    <property type="entry name" value="Protein kinase-like (PK-like)"/>
    <property type="match status" value="1"/>
</dbReference>
<dbReference type="HOGENOM" id="CLU_000288_7_30_1"/>
<dbReference type="STRING" id="936435.F8QIG2"/>
<reference evidence="3" key="1">
    <citation type="journal article" date="2011" name="Science">
        <title>The plant cell wall-decomposing machinery underlies the functional diversity of forest fungi.</title>
        <authorList>
            <person name="Eastwood D.C."/>
            <person name="Floudas D."/>
            <person name="Binder M."/>
            <person name="Majcherczyk A."/>
            <person name="Schneider P."/>
            <person name="Aerts A."/>
            <person name="Asiegbu F.O."/>
            <person name="Baker S.E."/>
            <person name="Barry K."/>
            <person name="Bendiksby M."/>
            <person name="Blumentritt M."/>
            <person name="Coutinho P.M."/>
            <person name="Cullen D."/>
            <person name="de Vries R.P."/>
            <person name="Gathman A."/>
            <person name="Goodell B."/>
            <person name="Henrissat B."/>
            <person name="Ihrmark K."/>
            <person name="Kauserud H."/>
            <person name="Kohler A."/>
            <person name="LaButti K."/>
            <person name="Lapidus A."/>
            <person name="Lavin J.L."/>
            <person name="Lee Y.-H."/>
            <person name="Lindquist E."/>
            <person name="Lilly W."/>
            <person name="Lucas S."/>
            <person name="Morin E."/>
            <person name="Murat C."/>
            <person name="Oguiza J.A."/>
            <person name="Park J."/>
            <person name="Pisabarro A.G."/>
            <person name="Riley R."/>
            <person name="Rosling A."/>
            <person name="Salamov A."/>
            <person name="Schmidt O."/>
            <person name="Schmutz J."/>
            <person name="Skrede I."/>
            <person name="Stenlid J."/>
            <person name="Wiebenga A."/>
            <person name="Xie X."/>
            <person name="Kuees U."/>
            <person name="Hibbett D.S."/>
            <person name="Hoffmeister D."/>
            <person name="Hoegberg N."/>
            <person name="Martin F."/>
            <person name="Grigoriev I.V."/>
            <person name="Watkinson S.C."/>
        </authorList>
    </citation>
    <scope>NUCLEOTIDE SEQUENCE [LARGE SCALE GENOMIC DNA]</scope>
    <source>
        <strain evidence="3">strain S7.3</strain>
    </source>
</reference>
<dbReference type="PROSITE" id="PS50011">
    <property type="entry name" value="PROTEIN_KINASE_DOM"/>
    <property type="match status" value="1"/>
</dbReference>
<accession>F8QIG2</accession>
<organism evidence="3">
    <name type="scientific">Serpula lacrymans var. lacrymans (strain S7.3)</name>
    <name type="common">Dry rot fungus</name>
    <dbReference type="NCBI Taxonomy" id="936435"/>
    <lineage>
        <taxon>Eukaryota</taxon>
        <taxon>Fungi</taxon>
        <taxon>Dikarya</taxon>
        <taxon>Basidiomycota</taxon>
        <taxon>Agaricomycotina</taxon>
        <taxon>Agaricomycetes</taxon>
        <taxon>Agaricomycetidae</taxon>
        <taxon>Boletales</taxon>
        <taxon>Coniophorineae</taxon>
        <taxon>Serpulaceae</taxon>
        <taxon>Serpula</taxon>
    </lineage>
</organism>
<sequence>LSRELVEGVAFLHAQGIAHLDIKPDNLICTFDTERLLIIDFDIAMKCSGADDMVARSCGTLEWSAPEIVLDADKPPWAFSPIRADLWSCGRVLQ</sequence>
<dbReference type="PANTHER" id="PTHR24347">
    <property type="entry name" value="SERINE/THREONINE-PROTEIN KINASE"/>
    <property type="match status" value="1"/>
</dbReference>
<feature type="domain" description="Protein kinase" evidence="1">
    <location>
        <begin position="1"/>
        <end position="94"/>
    </location>
</feature>
<dbReference type="InterPro" id="IPR008271">
    <property type="entry name" value="Ser/Thr_kinase_AS"/>
</dbReference>
<dbReference type="AlphaFoldDB" id="F8QIG2"/>
<dbReference type="InterPro" id="IPR000719">
    <property type="entry name" value="Prot_kinase_dom"/>
</dbReference>
<dbReference type="OMA" id="DMVARSC"/>
<dbReference type="InParanoid" id="F8QIG2"/>
<dbReference type="InterPro" id="IPR011009">
    <property type="entry name" value="Kinase-like_dom_sf"/>
</dbReference>
<proteinExistence type="predicted"/>
<dbReference type="OrthoDB" id="4062651at2759"/>
<dbReference type="GO" id="GO:0004672">
    <property type="term" value="F:protein kinase activity"/>
    <property type="evidence" value="ECO:0007669"/>
    <property type="project" value="InterPro"/>
</dbReference>
<gene>
    <name evidence="2" type="ORF">SERLA73DRAFT_18059</name>
</gene>
<evidence type="ECO:0000313" key="3">
    <source>
        <dbReference type="Proteomes" id="UP000008063"/>
    </source>
</evidence>
<dbReference type="PROSITE" id="PS00108">
    <property type="entry name" value="PROTEIN_KINASE_ST"/>
    <property type="match status" value="1"/>
</dbReference>
<feature type="non-terminal residue" evidence="2">
    <location>
        <position position="94"/>
    </location>
</feature>
<dbReference type="EMBL" id="GL945525">
    <property type="protein sequence ID" value="EGN91929.1"/>
    <property type="molecule type" value="Genomic_DNA"/>
</dbReference>
<feature type="non-terminal residue" evidence="2">
    <location>
        <position position="1"/>
    </location>
</feature>
<evidence type="ECO:0000313" key="2">
    <source>
        <dbReference type="EMBL" id="EGN91929.1"/>
    </source>
</evidence>
<dbReference type="Gene3D" id="1.10.510.10">
    <property type="entry name" value="Transferase(Phosphotransferase) domain 1"/>
    <property type="match status" value="1"/>
</dbReference>
<evidence type="ECO:0000259" key="1">
    <source>
        <dbReference type="PROSITE" id="PS50011"/>
    </source>
</evidence>
<protein>
    <recommendedName>
        <fullName evidence="1">Protein kinase domain-containing protein</fullName>
    </recommendedName>
</protein>
<dbReference type="GO" id="GO:0005524">
    <property type="term" value="F:ATP binding"/>
    <property type="evidence" value="ECO:0007669"/>
    <property type="project" value="InterPro"/>
</dbReference>
<keyword evidence="3" id="KW-1185">Reference proteome</keyword>